<keyword evidence="3" id="KW-1185">Reference proteome</keyword>
<dbReference type="EMBL" id="JAUIZM010000001">
    <property type="protein sequence ID" value="KAK1404944.1"/>
    <property type="molecule type" value="Genomic_DNA"/>
</dbReference>
<feature type="region of interest" description="Disordered" evidence="1">
    <location>
        <begin position="102"/>
        <end position="145"/>
    </location>
</feature>
<dbReference type="AlphaFoldDB" id="A0AAD8NCN3"/>
<protein>
    <submittedName>
        <fullName evidence="2">Uncharacterized protein</fullName>
    </submittedName>
</protein>
<proteinExistence type="predicted"/>
<dbReference type="PANTHER" id="PTHR34938">
    <property type="entry name" value="PROTEIN FERTILITY RESTORER RF2, MITOCHONDRIAL"/>
    <property type="match status" value="1"/>
</dbReference>
<reference evidence="2" key="1">
    <citation type="submission" date="2023-02" db="EMBL/GenBank/DDBJ databases">
        <title>Genome of toxic invasive species Heracleum sosnowskyi carries increased number of genes despite the absence of recent whole-genome duplications.</title>
        <authorList>
            <person name="Schelkunov M."/>
            <person name="Shtratnikova V."/>
            <person name="Makarenko M."/>
            <person name="Klepikova A."/>
            <person name="Omelchenko D."/>
            <person name="Novikova G."/>
            <person name="Obukhova E."/>
            <person name="Bogdanov V."/>
            <person name="Penin A."/>
            <person name="Logacheva M."/>
        </authorList>
    </citation>
    <scope>NUCLEOTIDE SEQUENCE</scope>
    <source>
        <strain evidence="2">Hsosn_3</strain>
        <tissue evidence="2">Leaf</tissue>
    </source>
</reference>
<feature type="compositionally biased region" description="Low complexity" evidence="1">
    <location>
        <begin position="115"/>
        <end position="137"/>
    </location>
</feature>
<organism evidence="2 3">
    <name type="scientific">Heracleum sosnowskyi</name>
    <dbReference type="NCBI Taxonomy" id="360622"/>
    <lineage>
        <taxon>Eukaryota</taxon>
        <taxon>Viridiplantae</taxon>
        <taxon>Streptophyta</taxon>
        <taxon>Embryophyta</taxon>
        <taxon>Tracheophyta</taxon>
        <taxon>Spermatophyta</taxon>
        <taxon>Magnoliopsida</taxon>
        <taxon>eudicotyledons</taxon>
        <taxon>Gunneridae</taxon>
        <taxon>Pentapetalae</taxon>
        <taxon>asterids</taxon>
        <taxon>campanulids</taxon>
        <taxon>Apiales</taxon>
        <taxon>Apiaceae</taxon>
        <taxon>Apioideae</taxon>
        <taxon>apioid superclade</taxon>
        <taxon>Tordylieae</taxon>
        <taxon>Tordyliinae</taxon>
        <taxon>Heracleum</taxon>
    </lineage>
</organism>
<dbReference type="InterPro" id="IPR040299">
    <property type="entry name" value="RF2K-like"/>
</dbReference>
<evidence type="ECO:0000313" key="2">
    <source>
        <dbReference type="EMBL" id="KAK1404944.1"/>
    </source>
</evidence>
<name>A0AAD8NCN3_9APIA</name>
<dbReference type="GO" id="GO:0009507">
    <property type="term" value="C:chloroplast"/>
    <property type="evidence" value="ECO:0007669"/>
    <property type="project" value="TreeGrafter"/>
</dbReference>
<dbReference type="Proteomes" id="UP001237642">
    <property type="component" value="Unassembled WGS sequence"/>
</dbReference>
<gene>
    <name evidence="2" type="ORF">POM88_004549</name>
</gene>
<accession>A0AAD8NCN3</accession>
<reference evidence="2" key="2">
    <citation type="submission" date="2023-05" db="EMBL/GenBank/DDBJ databases">
        <authorList>
            <person name="Schelkunov M.I."/>
        </authorList>
    </citation>
    <scope>NUCLEOTIDE SEQUENCE</scope>
    <source>
        <strain evidence="2">Hsosn_3</strain>
        <tissue evidence="2">Leaf</tissue>
    </source>
</reference>
<comment type="caution">
    <text evidence="2">The sequence shown here is derived from an EMBL/GenBank/DDBJ whole genome shotgun (WGS) entry which is preliminary data.</text>
</comment>
<sequence length="214" mass="24127">MMMTLTENPADTRFLEWCCCSVATGLAIGSSLTRSTKHIEYGPSKFNSCRIINRSVKFRPLRLQAHQFNRGGTISRLSKRSSSLEICAAAFNSTCLTMETEPLTRRQRQTAATVLSPLGGKSKSPPSLDDGGNKLPPRGGGGDDGVWKFSFIKGQEKRERGYQRRKKRTVENRGQYGLSRVVLSLPQEKKLRIYVIKFFKPQLVHKKHNSYTSR</sequence>
<evidence type="ECO:0000256" key="1">
    <source>
        <dbReference type="SAM" id="MobiDB-lite"/>
    </source>
</evidence>
<evidence type="ECO:0000313" key="3">
    <source>
        <dbReference type="Proteomes" id="UP001237642"/>
    </source>
</evidence>
<dbReference type="GO" id="GO:0009658">
    <property type="term" value="P:chloroplast organization"/>
    <property type="evidence" value="ECO:0007669"/>
    <property type="project" value="TreeGrafter"/>
</dbReference>
<dbReference type="GO" id="GO:0010027">
    <property type="term" value="P:thylakoid membrane organization"/>
    <property type="evidence" value="ECO:0007669"/>
    <property type="project" value="TreeGrafter"/>
</dbReference>
<dbReference type="PANTHER" id="PTHR34938:SF1">
    <property type="entry name" value="PROTEIN FERTILITY RESTORER RF2, MITOCHONDRIAL"/>
    <property type="match status" value="1"/>
</dbReference>